<reference evidence="3" key="1">
    <citation type="submission" date="2016-11" db="EMBL/GenBank/DDBJ databases">
        <authorList>
            <person name="Varghese N."/>
            <person name="Submissions S."/>
        </authorList>
    </citation>
    <scope>NUCLEOTIDE SEQUENCE [LARGE SCALE GENOMIC DNA]</scope>
    <source>
        <strain evidence="3">YR203</strain>
    </source>
</reference>
<dbReference type="AlphaFoldDB" id="A0A1M4TX19"/>
<sequence length="62" mass="6487">MIQLIFILLGFTSTSNSLGMLPTIQSPSTVKVFNNSTDIDSGAENGNDTGGNTGQKPPFSQP</sequence>
<name>A0A1M4TX19_9FLAO</name>
<feature type="compositionally biased region" description="Polar residues" evidence="1">
    <location>
        <begin position="34"/>
        <end position="47"/>
    </location>
</feature>
<proteinExistence type="predicted"/>
<dbReference type="RefSeq" id="WP_073170691.1">
    <property type="nucleotide sequence ID" value="NZ_FQVE01000001.1"/>
</dbReference>
<evidence type="ECO:0000256" key="1">
    <source>
        <dbReference type="SAM" id="MobiDB-lite"/>
    </source>
</evidence>
<dbReference type="EMBL" id="FQVE01000001">
    <property type="protein sequence ID" value="SHE48956.1"/>
    <property type="molecule type" value="Genomic_DNA"/>
</dbReference>
<dbReference type="Proteomes" id="UP000184108">
    <property type="component" value="Unassembled WGS sequence"/>
</dbReference>
<organism evidence="2 3">
    <name type="scientific">Chryseobacterium vrystaatense</name>
    <dbReference type="NCBI Taxonomy" id="307480"/>
    <lineage>
        <taxon>Bacteria</taxon>
        <taxon>Pseudomonadati</taxon>
        <taxon>Bacteroidota</taxon>
        <taxon>Flavobacteriia</taxon>
        <taxon>Flavobacteriales</taxon>
        <taxon>Weeksellaceae</taxon>
        <taxon>Chryseobacterium group</taxon>
        <taxon>Chryseobacterium</taxon>
    </lineage>
</organism>
<evidence type="ECO:0000313" key="3">
    <source>
        <dbReference type="Proteomes" id="UP000184108"/>
    </source>
</evidence>
<gene>
    <name evidence="2" type="ORF">SAMN02787073_0471</name>
</gene>
<feature type="region of interest" description="Disordered" evidence="1">
    <location>
        <begin position="34"/>
        <end position="62"/>
    </location>
</feature>
<accession>A0A1M4TX19</accession>
<protein>
    <submittedName>
        <fullName evidence="2">Uncharacterized protein</fullName>
    </submittedName>
</protein>
<evidence type="ECO:0000313" key="2">
    <source>
        <dbReference type="EMBL" id="SHE48956.1"/>
    </source>
</evidence>